<dbReference type="GO" id="GO:0051603">
    <property type="term" value="P:proteolysis involved in protein catabolic process"/>
    <property type="evidence" value="ECO:0007669"/>
    <property type="project" value="InterPro"/>
</dbReference>
<dbReference type="Gene3D" id="3.60.20.10">
    <property type="entry name" value="Glutamine Phosphoribosylpyrophosphate, subunit 1, domain 1"/>
    <property type="match status" value="1"/>
</dbReference>
<protein>
    <submittedName>
        <fullName evidence="3">OLC1v1011968C1</fullName>
    </submittedName>
</protein>
<dbReference type="InterPro" id="IPR001353">
    <property type="entry name" value="Proteasome_sua/b"/>
</dbReference>
<dbReference type="Proteomes" id="UP001161247">
    <property type="component" value="Chromosome 7"/>
</dbReference>
<dbReference type="InterPro" id="IPR050115">
    <property type="entry name" value="Proteasome_alpha"/>
</dbReference>
<dbReference type="PANTHER" id="PTHR11599">
    <property type="entry name" value="PROTEASOME SUBUNIT ALPHA/BETA"/>
    <property type="match status" value="1"/>
</dbReference>
<keyword evidence="1" id="KW-0647">Proteasome</keyword>
<evidence type="ECO:0000256" key="1">
    <source>
        <dbReference type="ARBA" id="ARBA00022942"/>
    </source>
</evidence>
<dbReference type="SUPFAM" id="SSF56235">
    <property type="entry name" value="N-terminal nucleophile aminohydrolases (Ntn hydrolases)"/>
    <property type="match status" value="1"/>
</dbReference>
<evidence type="ECO:0000313" key="3">
    <source>
        <dbReference type="EMBL" id="CAI9111683.1"/>
    </source>
</evidence>
<dbReference type="CDD" id="cd01906">
    <property type="entry name" value="proteasome_protease_HslV"/>
    <property type="match status" value="1"/>
</dbReference>
<gene>
    <name evidence="3" type="ORF">OLC1_LOCUS19015</name>
</gene>
<dbReference type="GO" id="GO:0005839">
    <property type="term" value="C:proteasome core complex"/>
    <property type="evidence" value="ECO:0007669"/>
    <property type="project" value="InterPro"/>
</dbReference>
<evidence type="ECO:0000313" key="4">
    <source>
        <dbReference type="Proteomes" id="UP001161247"/>
    </source>
</evidence>
<dbReference type="Pfam" id="PF00227">
    <property type="entry name" value="Proteasome"/>
    <property type="match status" value="1"/>
</dbReference>
<sequence>MSTAGEKAETMDSANTPFPTTVLRRKRKRPLTNERKVYPTREKGTTALGFIFNNEGIMVALDHPSLSSRAYPNNFKVLHSHLVVAFSGGTKDSCKILLEDLPNMCLELEYKKKKVSAAEASKWLADSLSRKPDSDWDKSLGVLIAGWDKELGPVLYKVNGKGTLLKQPPDQPWVGTGSGSGARSIFLDSPIHSMSKAEATELAKDALCLGAYFAPERSRRFSVFHIGRAGFSVEVDGDDVVEWQKRHFNKTGDVWEDLGRINKDREQSRRMVIRECGKSSL</sequence>
<keyword evidence="4" id="KW-1185">Reference proteome</keyword>
<dbReference type="InterPro" id="IPR029055">
    <property type="entry name" value="Ntn_hydrolases_N"/>
</dbReference>
<evidence type="ECO:0000256" key="2">
    <source>
        <dbReference type="SAM" id="MobiDB-lite"/>
    </source>
</evidence>
<feature type="region of interest" description="Disordered" evidence="2">
    <location>
        <begin position="1"/>
        <end position="35"/>
    </location>
</feature>
<accession>A0AAV1DUV0</accession>
<reference evidence="3" key="1">
    <citation type="submission" date="2023-03" db="EMBL/GenBank/DDBJ databases">
        <authorList>
            <person name="Julca I."/>
        </authorList>
    </citation>
    <scope>NUCLEOTIDE SEQUENCE</scope>
</reference>
<dbReference type="EMBL" id="OX459124">
    <property type="protein sequence ID" value="CAI9111683.1"/>
    <property type="molecule type" value="Genomic_DNA"/>
</dbReference>
<organism evidence="3 4">
    <name type="scientific">Oldenlandia corymbosa var. corymbosa</name>
    <dbReference type="NCBI Taxonomy" id="529605"/>
    <lineage>
        <taxon>Eukaryota</taxon>
        <taxon>Viridiplantae</taxon>
        <taxon>Streptophyta</taxon>
        <taxon>Embryophyta</taxon>
        <taxon>Tracheophyta</taxon>
        <taxon>Spermatophyta</taxon>
        <taxon>Magnoliopsida</taxon>
        <taxon>eudicotyledons</taxon>
        <taxon>Gunneridae</taxon>
        <taxon>Pentapetalae</taxon>
        <taxon>asterids</taxon>
        <taxon>lamiids</taxon>
        <taxon>Gentianales</taxon>
        <taxon>Rubiaceae</taxon>
        <taxon>Rubioideae</taxon>
        <taxon>Spermacoceae</taxon>
        <taxon>Hedyotis-Oldenlandia complex</taxon>
        <taxon>Oldenlandia</taxon>
    </lineage>
</organism>
<feature type="compositionally biased region" description="Basic and acidic residues" evidence="2">
    <location>
        <begin position="1"/>
        <end position="10"/>
    </location>
</feature>
<proteinExistence type="predicted"/>
<dbReference type="AlphaFoldDB" id="A0AAV1DUV0"/>
<name>A0AAV1DUV0_OLDCO</name>